<keyword evidence="1" id="KW-0472">Membrane</keyword>
<accession>A0ABT9V4A7</accession>
<dbReference type="Proteomes" id="UP001231362">
    <property type="component" value="Unassembled WGS sequence"/>
</dbReference>
<dbReference type="NCBIfam" id="NF041644">
    <property type="entry name" value="CBO0543_fam"/>
    <property type="match status" value="1"/>
</dbReference>
<organism evidence="2 3">
    <name type="scientific">Anoxybacillus andreesenii</name>
    <dbReference type="NCBI Taxonomy" id="1325932"/>
    <lineage>
        <taxon>Bacteria</taxon>
        <taxon>Bacillati</taxon>
        <taxon>Bacillota</taxon>
        <taxon>Bacilli</taxon>
        <taxon>Bacillales</taxon>
        <taxon>Anoxybacillaceae</taxon>
        <taxon>Anoxybacillus</taxon>
    </lineage>
</organism>
<feature type="transmembrane region" description="Helical" evidence="1">
    <location>
        <begin position="6"/>
        <end position="23"/>
    </location>
</feature>
<reference evidence="2 3" key="1">
    <citation type="submission" date="2023-07" db="EMBL/GenBank/DDBJ databases">
        <title>Genomic Encyclopedia of Type Strains, Phase IV (KMG-IV): sequencing the most valuable type-strain genomes for metagenomic binning, comparative biology and taxonomic classification.</title>
        <authorList>
            <person name="Goeker M."/>
        </authorList>
    </citation>
    <scope>NUCLEOTIDE SEQUENCE [LARGE SCALE GENOMIC DNA]</scope>
    <source>
        <strain evidence="2 3">DSM 23948</strain>
    </source>
</reference>
<evidence type="ECO:0000313" key="3">
    <source>
        <dbReference type="Proteomes" id="UP001231362"/>
    </source>
</evidence>
<dbReference type="EMBL" id="JAUSTU010000008">
    <property type="protein sequence ID" value="MDQ0155783.1"/>
    <property type="molecule type" value="Genomic_DNA"/>
</dbReference>
<feature type="transmembrane region" description="Helical" evidence="1">
    <location>
        <begin position="65"/>
        <end position="86"/>
    </location>
</feature>
<evidence type="ECO:0000313" key="2">
    <source>
        <dbReference type="EMBL" id="MDQ0155783.1"/>
    </source>
</evidence>
<feature type="transmembrane region" description="Helical" evidence="1">
    <location>
        <begin position="127"/>
        <end position="151"/>
    </location>
</feature>
<dbReference type="RefSeq" id="WP_307150308.1">
    <property type="nucleotide sequence ID" value="NZ_JAUSTU010000008.1"/>
</dbReference>
<evidence type="ECO:0000256" key="1">
    <source>
        <dbReference type="SAM" id="Phobius"/>
    </source>
</evidence>
<feature type="transmembrane region" description="Helical" evidence="1">
    <location>
        <begin position="98"/>
        <end position="115"/>
    </location>
</feature>
<proteinExistence type="predicted"/>
<feature type="transmembrane region" description="Helical" evidence="1">
    <location>
        <begin position="30"/>
        <end position="50"/>
    </location>
</feature>
<protein>
    <submittedName>
        <fullName evidence="2">Uncharacterized protein</fullName>
    </submittedName>
</protein>
<keyword evidence="1" id="KW-0812">Transmembrane</keyword>
<gene>
    <name evidence="2" type="ORF">J2S07_002088</name>
</gene>
<keyword evidence="1" id="KW-1133">Transmembrane helix</keyword>
<dbReference type="InterPro" id="IPR048147">
    <property type="entry name" value="CBO0543-like"/>
</dbReference>
<comment type="caution">
    <text evidence="2">The sequence shown here is derived from an EMBL/GenBank/DDBJ whole genome shotgun (WGS) entry which is preliminary data.</text>
</comment>
<sequence>MLLEHWILLAMWLVGIIGFLLLIPRKDHRVGIIAFMVFQAIIWLCDMPSFKYDLLSAPVRLLPKATNLALTINYIFYPVLFSIYYIHRRVKGSLWSKFLYFFVWVSAVTLFDMVIERYTDLLEYGFLTWYGMWGYISFLFYVSQVCCNRFFKDKSSPQAERWATE</sequence>
<name>A0ABT9V4A7_9BACL</name>
<keyword evidence="3" id="KW-1185">Reference proteome</keyword>